<proteinExistence type="predicted"/>
<name>A0A5B8IPW2_9VIRU</name>
<dbReference type="EMBL" id="MK250088">
    <property type="protein sequence ID" value="QDY52201.1"/>
    <property type="molecule type" value="Genomic_DNA"/>
</dbReference>
<evidence type="ECO:0000313" key="1">
    <source>
        <dbReference type="EMBL" id="QDY52201.1"/>
    </source>
</evidence>
<protein>
    <submittedName>
        <fullName evidence="1">Uncharacterized protein</fullName>
    </submittedName>
</protein>
<sequence>MEYLYKILETLKIINNPDKEFKKPDGYKNVNSSAIKK</sequence>
<gene>
    <name evidence="1" type="ORF">4_81</name>
</gene>
<accession>A0A5B8IPW2</accession>
<reference evidence="1" key="1">
    <citation type="submission" date="2018-11" db="EMBL/GenBank/DDBJ databases">
        <title>A distinct lineage of giant viruses engineers rhodopsin photosystems in predatory marine eukaryotes.</title>
        <authorList>
            <person name="Needham D.M."/>
            <person name="Yoshizawa S."/>
            <person name="Hosaka T."/>
            <person name="Poirier C."/>
            <person name="Choi C.-J."/>
            <person name="Hehenberger E."/>
            <person name="Irwin N.A.T."/>
            <person name="Wilken S."/>
            <person name="Yung C.-M."/>
            <person name="Bachy C."/>
            <person name="Kurihara R."/>
            <person name="Nakajima Y."/>
            <person name="Kojima K."/>
            <person name="Kimura-Someya T."/>
            <person name="Leonard G."/>
            <person name="Malmstrom R.R."/>
            <person name="Mende D."/>
            <person name="Olson D.K."/>
            <person name="Sudo Y."/>
            <person name="Sudek S."/>
            <person name="Richards T.A."/>
            <person name="DeLong E.F."/>
            <person name="Keeling P.J."/>
            <person name="Santoro A.E."/>
            <person name="Shirouzu M."/>
            <person name="Iwasaki W."/>
            <person name="Worden A.Z."/>
        </authorList>
    </citation>
    <scope>NUCLEOTIDE SEQUENCE</scope>
</reference>
<organism evidence="1">
    <name type="scientific">Mimiviridae sp. ChoanoV1</name>
    <dbReference type="NCBI Taxonomy" id="2596887"/>
    <lineage>
        <taxon>Viruses</taxon>
        <taxon>Varidnaviria</taxon>
        <taxon>Bamfordvirae</taxon>
        <taxon>Nucleocytoviricota</taxon>
        <taxon>Megaviricetes</taxon>
        <taxon>Imitervirales</taxon>
        <taxon>Schizomimiviridae</taxon>
    </lineage>
</organism>